<keyword evidence="2" id="KW-1133">Transmembrane helix</keyword>
<gene>
    <name evidence="3" type="ORF">ACFPIJ_52855</name>
</gene>
<reference evidence="4" key="1">
    <citation type="journal article" date="2019" name="Int. J. Syst. Evol. Microbiol.">
        <title>The Global Catalogue of Microorganisms (GCM) 10K type strain sequencing project: providing services to taxonomists for standard genome sequencing and annotation.</title>
        <authorList>
            <consortium name="The Broad Institute Genomics Platform"/>
            <consortium name="The Broad Institute Genome Sequencing Center for Infectious Disease"/>
            <person name="Wu L."/>
            <person name="Ma J."/>
        </authorList>
    </citation>
    <scope>NUCLEOTIDE SEQUENCE [LARGE SCALE GENOMIC DNA]</scope>
    <source>
        <strain evidence="4">CGMCC 4.7152</strain>
    </source>
</reference>
<proteinExistence type="predicted"/>
<evidence type="ECO:0000256" key="1">
    <source>
        <dbReference type="SAM" id="MobiDB-lite"/>
    </source>
</evidence>
<keyword evidence="4" id="KW-1185">Reference proteome</keyword>
<sequence length="240" mass="24676">MRGWWRRRTLLKAEAQRLLDGGSGDSAVADLLRAASGPARPDELAGERAAVAAFRQEYAARSAADAAAVDGTGRSRGARRSGRRVVVLAAALALGALAGTGVAAGAGRLPAPLQRAAHDWIDQVPEPGPDPDQQQTVRAGSPTPQVSQRPSTTAGPSQPGTSGTAAAADVKKLCKEWEKVRDDPHRKPMDPADLRALTAAAGGPEHIERFCGLTPSSSAPVAPGPPAASKSKKASRRGNA</sequence>
<accession>A0ABV9WDT6</accession>
<feature type="region of interest" description="Disordered" evidence="1">
    <location>
        <begin position="207"/>
        <end position="240"/>
    </location>
</feature>
<feature type="compositionally biased region" description="Polar residues" evidence="1">
    <location>
        <begin position="132"/>
        <end position="164"/>
    </location>
</feature>
<dbReference type="EMBL" id="JBHSIU010000105">
    <property type="protein sequence ID" value="MFC5006499.1"/>
    <property type="molecule type" value="Genomic_DNA"/>
</dbReference>
<dbReference type="RefSeq" id="WP_380127124.1">
    <property type="nucleotide sequence ID" value="NZ_JBHSIU010000105.1"/>
</dbReference>
<feature type="transmembrane region" description="Helical" evidence="2">
    <location>
        <begin position="85"/>
        <end position="106"/>
    </location>
</feature>
<protein>
    <submittedName>
        <fullName evidence="3">Uncharacterized protein</fullName>
    </submittedName>
</protein>
<keyword evidence="2" id="KW-0472">Membrane</keyword>
<evidence type="ECO:0000313" key="3">
    <source>
        <dbReference type="EMBL" id="MFC5006499.1"/>
    </source>
</evidence>
<evidence type="ECO:0000256" key="2">
    <source>
        <dbReference type="SAM" id="Phobius"/>
    </source>
</evidence>
<keyword evidence="2" id="KW-0812">Transmembrane</keyword>
<feature type="compositionally biased region" description="Basic residues" evidence="1">
    <location>
        <begin position="230"/>
        <end position="240"/>
    </location>
</feature>
<comment type="caution">
    <text evidence="3">The sequence shown here is derived from an EMBL/GenBank/DDBJ whole genome shotgun (WGS) entry which is preliminary data.</text>
</comment>
<dbReference type="Proteomes" id="UP001595912">
    <property type="component" value="Unassembled WGS sequence"/>
</dbReference>
<evidence type="ECO:0000313" key="4">
    <source>
        <dbReference type="Proteomes" id="UP001595912"/>
    </source>
</evidence>
<name>A0ABV9WDT6_9ACTN</name>
<feature type="region of interest" description="Disordered" evidence="1">
    <location>
        <begin position="121"/>
        <end position="170"/>
    </location>
</feature>
<organism evidence="3 4">
    <name type="scientific">Dactylosporangium cerinum</name>
    <dbReference type="NCBI Taxonomy" id="1434730"/>
    <lineage>
        <taxon>Bacteria</taxon>
        <taxon>Bacillati</taxon>
        <taxon>Actinomycetota</taxon>
        <taxon>Actinomycetes</taxon>
        <taxon>Micromonosporales</taxon>
        <taxon>Micromonosporaceae</taxon>
        <taxon>Dactylosporangium</taxon>
    </lineage>
</organism>